<evidence type="ECO:0000256" key="2">
    <source>
        <dbReference type="SAM" id="Phobius"/>
    </source>
</evidence>
<dbReference type="OrthoDB" id="200217at2157"/>
<feature type="transmembrane region" description="Helical" evidence="2">
    <location>
        <begin position="23"/>
        <end position="44"/>
    </location>
</feature>
<name>M0BWH7_9EURY</name>
<dbReference type="RefSeq" id="WP_008015479.1">
    <property type="nucleotide sequence ID" value="NZ_AOIT01000091.1"/>
</dbReference>
<feature type="compositionally biased region" description="Low complexity" evidence="1">
    <location>
        <begin position="355"/>
        <end position="367"/>
    </location>
</feature>
<organism evidence="3 4">
    <name type="scientific">Natrinema limicola JCM 13563</name>
    <dbReference type="NCBI Taxonomy" id="1230457"/>
    <lineage>
        <taxon>Archaea</taxon>
        <taxon>Methanobacteriati</taxon>
        <taxon>Methanobacteriota</taxon>
        <taxon>Stenosarchaea group</taxon>
        <taxon>Halobacteria</taxon>
        <taxon>Halobacteriales</taxon>
        <taxon>Natrialbaceae</taxon>
        <taxon>Natrinema</taxon>
    </lineage>
</organism>
<protein>
    <submittedName>
        <fullName evidence="3">Uncharacterized protein</fullName>
    </submittedName>
</protein>
<keyword evidence="2" id="KW-0472">Membrane</keyword>
<dbReference type="AlphaFoldDB" id="M0BWH7"/>
<feature type="region of interest" description="Disordered" evidence="1">
    <location>
        <begin position="355"/>
        <end position="396"/>
    </location>
</feature>
<proteinExistence type="predicted"/>
<dbReference type="STRING" id="1230457.C476_17902"/>
<keyword evidence="4" id="KW-1185">Reference proteome</keyword>
<sequence length="396" mass="41604">MTNDETTDDAADATLEEDFSRRALLLSLLGGGTLAGFGAGYLLFKDEASLSLTVDAPAAAVAGMRADGPDPVVIPGEAISLEIAYSGFYGDLFGDDLEDRPGEFDVTVAVRPAFADEFEALATGSLDAGATPGDVVTASLAAETIDSNNLDFATHGAVSDDYAEFAPDDELTETDVDLKVTVTSETYDVTASRTHTMTVTVTRLVDVVLDVDALRDSFTIDVDEGAIDAMTIGGDDCPINISYDGFDDDVAGRSDEFTVTVLARPEFADDLEVLATQSIDAAKSPADTVSGVVSTKPISLASHSEISPTFASFEPSDRIQTTELEVEIRVESTTYGVVVAELIDFSITVEKDDVTVTTSSRTRQSSSPEPAPDPGVAVGGRLVLEGEATNEPHDQL</sequence>
<evidence type="ECO:0000256" key="1">
    <source>
        <dbReference type="SAM" id="MobiDB-lite"/>
    </source>
</evidence>
<keyword evidence="2" id="KW-0812">Transmembrane</keyword>
<comment type="caution">
    <text evidence="3">The sequence shown here is derived from an EMBL/GenBank/DDBJ whole genome shotgun (WGS) entry which is preliminary data.</text>
</comment>
<gene>
    <name evidence="3" type="ORF">C476_17902</name>
</gene>
<dbReference type="EMBL" id="AOIT01000091">
    <property type="protein sequence ID" value="ELZ15376.1"/>
    <property type="molecule type" value="Genomic_DNA"/>
</dbReference>
<evidence type="ECO:0000313" key="4">
    <source>
        <dbReference type="Proteomes" id="UP000011615"/>
    </source>
</evidence>
<dbReference type="Proteomes" id="UP000011615">
    <property type="component" value="Unassembled WGS sequence"/>
</dbReference>
<dbReference type="PATRIC" id="fig|1230457.4.peg.3536"/>
<reference evidence="3 4" key="1">
    <citation type="journal article" date="2014" name="PLoS Genet.">
        <title>Phylogenetically driven sequencing of extremely halophilic archaea reveals strategies for static and dynamic osmo-response.</title>
        <authorList>
            <person name="Becker E.A."/>
            <person name="Seitzer P.M."/>
            <person name="Tritt A."/>
            <person name="Larsen D."/>
            <person name="Krusor M."/>
            <person name="Yao A.I."/>
            <person name="Wu D."/>
            <person name="Madern D."/>
            <person name="Eisen J.A."/>
            <person name="Darling A.E."/>
            <person name="Facciotti M.T."/>
        </authorList>
    </citation>
    <scope>NUCLEOTIDE SEQUENCE [LARGE SCALE GENOMIC DNA]</scope>
    <source>
        <strain evidence="3 4">JCM 13563</strain>
    </source>
</reference>
<evidence type="ECO:0000313" key="3">
    <source>
        <dbReference type="EMBL" id="ELZ15376.1"/>
    </source>
</evidence>
<keyword evidence="2" id="KW-1133">Transmembrane helix</keyword>
<accession>M0BWH7</accession>